<keyword evidence="1" id="KW-0436">Ligase</keyword>
<comment type="pathway">
    <text evidence="1">Cell wall biogenesis; peptidoglycan biosynthesis.</text>
</comment>
<dbReference type="InterPro" id="IPR036565">
    <property type="entry name" value="Mur-like_cat_sf"/>
</dbReference>
<reference evidence="4 5" key="1">
    <citation type="submission" date="2016-11" db="EMBL/GenBank/DDBJ databases">
        <title>Draft Genome Sequences of Nine Cyanobacterial Strains from Diverse Habitats.</title>
        <authorList>
            <person name="Zhu T."/>
            <person name="Hou S."/>
            <person name="Lu X."/>
            <person name="Hess W.R."/>
        </authorList>
    </citation>
    <scope>NUCLEOTIDE SEQUENCE [LARGE SCALE GENOMIC DNA]</scope>
    <source>
        <strain evidence="4 5">NIES-30</strain>
    </source>
</reference>
<comment type="catalytic activity">
    <reaction evidence="1">
        <text>beta-D-GlcNAc-(1-&gt;4)-Mur2Ac(oyl-L-Ala-gamma-D-Glu-L-Lys-D-Ala-D-Ala)-di-trans,octa-cis-undecaprenyl diphosphate + ATP = beta-D-GlcNAc-(1-&gt;4)-Mur2Ac(oyl-L-Ala-gamma-D-O-P-Glu-L-Lys-D-Ala-D-Ala)-di-trans,octa-cis-undecaprenyl diphosphate + ADP</text>
        <dbReference type="Rhea" id="RHEA:59488"/>
        <dbReference type="ChEBI" id="CHEBI:30616"/>
        <dbReference type="ChEBI" id="CHEBI:60033"/>
        <dbReference type="ChEBI" id="CHEBI:143132"/>
        <dbReference type="ChEBI" id="CHEBI:456216"/>
    </reaction>
</comment>
<keyword evidence="1" id="KW-0573">Peptidoglycan synthesis</keyword>
<dbReference type="EC" id="6.3.5.13" evidence="1"/>
<keyword evidence="1" id="KW-0479">Metal-binding</keyword>
<dbReference type="PANTHER" id="PTHR23135">
    <property type="entry name" value="MUR LIGASE FAMILY MEMBER"/>
    <property type="match status" value="1"/>
</dbReference>
<feature type="domain" description="Lipid II isoglutaminyl synthase (glutamine-hydrolyzing) subunit MurT C-terminal" evidence="3">
    <location>
        <begin position="312"/>
        <end position="424"/>
    </location>
</feature>
<dbReference type="InterPro" id="IPR013564">
    <property type="entry name" value="MurT_C"/>
</dbReference>
<dbReference type="RefSeq" id="WP_073607869.1">
    <property type="nucleotide sequence ID" value="NZ_MRCG01000004.1"/>
</dbReference>
<dbReference type="GO" id="GO:0046872">
    <property type="term" value="F:metal ion binding"/>
    <property type="evidence" value="ECO:0007669"/>
    <property type="project" value="UniProtKB-KW"/>
</dbReference>
<dbReference type="HAMAP" id="MF_02214">
    <property type="entry name" value="Lipid_II_synth_MurT"/>
    <property type="match status" value="1"/>
</dbReference>
<dbReference type="Pfam" id="PF08245">
    <property type="entry name" value="Mur_ligase_M"/>
    <property type="match status" value="1"/>
</dbReference>
<dbReference type="OrthoDB" id="9803907at2"/>
<dbReference type="Pfam" id="PF08353">
    <property type="entry name" value="MurT_C"/>
    <property type="match status" value="1"/>
</dbReference>
<keyword evidence="1" id="KW-0547">Nucleotide-binding</keyword>
<comment type="catalytic activity">
    <reaction evidence="1">
        <text>beta-D-GlcNAc-(1-&gt;4)-Mur2Ac(oyl-L-Ala-gamma-D-O-P-Glu-L-Lys-D-Ala-D-Ala)-di-trans,octa-cis-undecaprenyl diphosphate + NH4(+) = beta-D-GlcNAc-(1-&gt;4)-Mur2Ac(oyl-L-Ala-D-isoglutaminyl-L-Lys-D-Ala-D-Ala)-di-trans,octa-cis-undecaprenyl diphosphate + phosphate + H(+)</text>
        <dbReference type="Rhea" id="RHEA:57932"/>
        <dbReference type="ChEBI" id="CHEBI:15378"/>
        <dbReference type="ChEBI" id="CHEBI:28938"/>
        <dbReference type="ChEBI" id="CHEBI:43474"/>
        <dbReference type="ChEBI" id="CHEBI:62233"/>
        <dbReference type="ChEBI" id="CHEBI:143132"/>
    </reaction>
</comment>
<feature type="active site" evidence="1">
    <location>
        <position position="347"/>
    </location>
</feature>
<keyword evidence="5" id="KW-1185">Reference proteome</keyword>
<accession>A0A1U7J7P7</accession>
<dbReference type="InterPro" id="IPR043703">
    <property type="entry name" value="Lipid_II_synth_MurT"/>
</dbReference>
<evidence type="ECO:0000313" key="5">
    <source>
        <dbReference type="Proteomes" id="UP000185557"/>
    </source>
</evidence>
<keyword evidence="1" id="KW-0133">Cell shape</keyword>
<dbReference type="InterPro" id="IPR013221">
    <property type="entry name" value="Mur_ligase_cen"/>
</dbReference>
<dbReference type="Proteomes" id="UP000185557">
    <property type="component" value="Unassembled WGS sequence"/>
</dbReference>
<dbReference type="Gene3D" id="3.40.1190.10">
    <property type="entry name" value="Mur-like, catalytic domain"/>
    <property type="match status" value="1"/>
</dbReference>
<evidence type="ECO:0000259" key="2">
    <source>
        <dbReference type="Pfam" id="PF08245"/>
    </source>
</evidence>
<dbReference type="GO" id="GO:0009252">
    <property type="term" value="P:peptidoglycan biosynthetic process"/>
    <property type="evidence" value="ECO:0007669"/>
    <property type="project" value="UniProtKB-UniRule"/>
</dbReference>
<protein>
    <recommendedName>
        <fullName evidence="1">Lipid II isoglutaminyl synthase (glutamine-hydrolyzing) subunit MurT</fullName>
        <ecNumber evidence="1">6.3.5.13</ecNumber>
    </recommendedName>
</protein>
<dbReference type="GO" id="GO:0008360">
    <property type="term" value="P:regulation of cell shape"/>
    <property type="evidence" value="ECO:0007669"/>
    <property type="project" value="UniProtKB-KW"/>
</dbReference>
<organism evidence="4 5">
    <name type="scientific">Phormidium tenue NIES-30</name>
    <dbReference type="NCBI Taxonomy" id="549789"/>
    <lineage>
        <taxon>Bacteria</taxon>
        <taxon>Bacillati</taxon>
        <taxon>Cyanobacteriota</taxon>
        <taxon>Cyanophyceae</taxon>
        <taxon>Oscillatoriophycideae</taxon>
        <taxon>Oscillatoriales</taxon>
        <taxon>Oscillatoriaceae</taxon>
        <taxon>Phormidium</taxon>
    </lineage>
</organism>
<evidence type="ECO:0000259" key="3">
    <source>
        <dbReference type="Pfam" id="PF08353"/>
    </source>
</evidence>
<sequence length="438" mass="47737">MNQLLLIPIVAFAKLLTLALRASGWGSGTALPGYLVGRYFPFVLKALVSQIPVVVAITGTNGKTTSQTMLSAVLDQAPQAKVLRNKAGANLSQGILSELLKQSNAVGRLDFTHAVLEVEEATLPRIARLIKPNIIAVTNLYRDQLDAYGEVDRTEKLIRDGIAQCPTAAVVVNGDDPRTSRLTQGLENATYFMSLAPEYARFLPYEGKLNSRVPDSQGLEATNIHINEDLTTDFSVQGQINSERVNLPQAKTVSPGFFHVYNALTAIAIAHLLGIDGATAIAGLKAFKPAFGRGEILTRQQGDKQVNYRLLLVKNPASFSLSLELLRNIPSLKLILAINDNTADGKDVSWLWDSELERLNQANIDWILCTGIRAKDMAVRLKYALDVPPGPIPAEESIRQAIDSSFKKVGSGDTVFVLPTYTAMLEFRKLMGKTLDVL</sequence>
<dbReference type="EMBL" id="MRCG01000004">
    <property type="protein sequence ID" value="OKH49087.1"/>
    <property type="molecule type" value="Genomic_DNA"/>
</dbReference>
<dbReference type="SUPFAM" id="SSF53623">
    <property type="entry name" value="MurD-like peptide ligases, catalytic domain"/>
    <property type="match status" value="1"/>
</dbReference>
<keyword evidence="1" id="KW-0067">ATP-binding</keyword>
<gene>
    <name evidence="1" type="primary">murT</name>
    <name evidence="4" type="ORF">NIES30_07930</name>
</gene>
<comment type="caution">
    <text evidence="4">The sequence shown here is derived from an EMBL/GenBank/DDBJ whole genome shotgun (WGS) entry which is preliminary data.</text>
</comment>
<dbReference type="UniPathway" id="UPA00219"/>
<comment type="function">
    <text evidence="1">The lipid II isoglutaminyl synthase complex catalyzes the formation of alpha-D-isoglutamine in the cell wall lipid II stem peptide. The MurT subunit catalyzes the ATP-dependent amidation of D-glutamate residue of lipid II, converting it to an isoglutamine residue.</text>
</comment>
<feature type="domain" description="Mur ligase central" evidence="2">
    <location>
        <begin position="57"/>
        <end position="270"/>
    </location>
</feature>
<comment type="catalytic activity">
    <reaction evidence="1">
        <text>beta-D-GlcNAc-(1-&gt;4)-Mur2Ac(oyl-L-Ala-gamma-D-Glu-L-Lys-D-Ala-D-Ala)-di-trans,octa-cis-undecaprenyl diphosphate + L-glutamine + ATP + H2O = beta-D-GlcNAc-(1-&gt;4)-Mur2Ac(oyl-L-Ala-D-isoglutaminyl-L-Lys-D-Ala-D-Ala)-di-trans,octa-cis-undecaprenyl diphosphate + L-glutamate + ADP + phosphate + H(+)</text>
        <dbReference type="Rhea" id="RHEA:57928"/>
        <dbReference type="ChEBI" id="CHEBI:15377"/>
        <dbReference type="ChEBI" id="CHEBI:15378"/>
        <dbReference type="ChEBI" id="CHEBI:29985"/>
        <dbReference type="ChEBI" id="CHEBI:30616"/>
        <dbReference type="ChEBI" id="CHEBI:43474"/>
        <dbReference type="ChEBI" id="CHEBI:58359"/>
        <dbReference type="ChEBI" id="CHEBI:60033"/>
        <dbReference type="ChEBI" id="CHEBI:62233"/>
        <dbReference type="ChEBI" id="CHEBI:456216"/>
        <dbReference type="EC" id="6.3.5.13"/>
    </reaction>
</comment>
<comment type="subunit">
    <text evidence="1">Forms a heterodimer with GatD.</text>
</comment>
<proteinExistence type="inferred from homology"/>
<comment type="similarity">
    <text evidence="1">Belongs to the MurCDEF family. MurT subfamily.</text>
</comment>
<dbReference type="GO" id="GO:0005524">
    <property type="term" value="F:ATP binding"/>
    <property type="evidence" value="ECO:0007669"/>
    <property type="project" value="UniProtKB-UniRule"/>
</dbReference>
<evidence type="ECO:0000313" key="4">
    <source>
        <dbReference type="EMBL" id="OKH49087.1"/>
    </source>
</evidence>
<dbReference type="GO" id="GO:0140282">
    <property type="term" value="F:carbon-nitrogen ligase activity on lipid II"/>
    <property type="evidence" value="ECO:0007669"/>
    <property type="project" value="UniProtKB-UniRule"/>
</dbReference>
<keyword evidence="1" id="KW-0961">Cell wall biogenesis/degradation</keyword>
<name>A0A1U7J7P7_9CYAN</name>
<dbReference type="AlphaFoldDB" id="A0A1U7J7P7"/>
<dbReference type="GO" id="GO:0071555">
    <property type="term" value="P:cell wall organization"/>
    <property type="evidence" value="ECO:0007669"/>
    <property type="project" value="UniProtKB-KW"/>
</dbReference>
<evidence type="ECO:0000256" key="1">
    <source>
        <dbReference type="HAMAP-Rule" id="MF_02214"/>
    </source>
</evidence>
<dbReference type="STRING" id="549789.NIES30_07930"/>
<dbReference type="GO" id="GO:0016881">
    <property type="term" value="F:acid-amino acid ligase activity"/>
    <property type="evidence" value="ECO:0007669"/>
    <property type="project" value="InterPro"/>
</dbReference>
<dbReference type="PANTHER" id="PTHR23135:SF7">
    <property type="entry name" value="LIPID II ISOGLUTAMINYL SYNTHASE (GLUTAMINE-HYDROLYZING) SUBUNIT MURT"/>
    <property type="match status" value="1"/>
</dbReference>
<comment type="caution">
    <text evidence="1">Lacks conserved residue(s) required for the propagation of feature annotation.</text>
</comment>